<evidence type="ECO:0000313" key="5">
    <source>
        <dbReference type="Proteomes" id="UP000488936"/>
    </source>
</evidence>
<dbReference type="AlphaFoldDB" id="A0A7K1GQE5"/>
<accession>A0A7K1GQE5</accession>
<evidence type="ECO:0000259" key="3">
    <source>
        <dbReference type="Pfam" id="PF13026"/>
    </source>
</evidence>
<dbReference type="GO" id="GO:0016787">
    <property type="term" value="F:hydrolase activity"/>
    <property type="evidence" value="ECO:0007669"/>
    <property type="project" value="UniProtKB-KW"/>
</dbReference>
<dbReference type="Proteomes" id="UP000488936">
    <property type="component" value="Unassembled WGS sequence"/>
</dbReference>
<dbReference type="Pfam" id="PF00144">
    <property type="entry name" value="Beta-lactamase"/>
    <property type="match status" value="1"/>
</dbReference>
<organism evidence="4 5">
    <name type="scientific">Myroides pelagicus</name>
    <dbReference type="NCBI Taxonomy" id="270914"/>
    <lineage>
        <taxon>Bacteria</taxon>
        <taxon>Pseudomonadati</taxon>
        <taxon>Bacteroidota</taxon>
        <taxon>Flavobacteriia</taxon>
        <taxon>Flavobacteriales</taxon>
        <taxon>Flavobacteriaceae</taxon>
        <taxon>Myroides</taxon>
    </lineage>
</organism>
<dbReference type="Gene3D" id="3.40.710.10">
    <property type="entry name" value="DD-peptidase/beta-lactamase superfamily"/>
    <property type="match status" value="1"/>
</dbReference>
<reference evidence="4 5" key="1">
    <citation type="journal article" date="2006" name="Int. J. Syst. Evol. Microbiol.">
        <title>Myroides pelagicus sp. nov., isolated from seawater in Thailand.</title>
        <authorList>
            <person name="Yoon J."/>
            <person name="Maneerat S."/>
            <person name="Kawai F."/>
            <person name="Yokota A."/>
        </authorList>
    </citation>
    <scope>NUCLEOTIDE SEQUENCE [LARGE SCALE GENOMIC DNA]</scope>
    <source>
        <strain evidence="4 5">SM1T</strain>
    </source>
</reference>
<dbReference type="RefSeq" id="WP_155036583.1">
    <property type="nucleotide sequence ID" value="NZ_JBHTIG010000051.1"/>
</dbReference>
<protein>
    <submittedName>
        <fullName evidence="4">Serine hydrolase</fullName>
    </submittedName>
</protein>
<dbReference type="InterPro" id="IPR001466">
    <property type="entry name" value="Beta-lactam-related"/>
</dbReference>
<keyword evidence="5" id="KW-1185">Reference proteome</keyword>
<feature type="chain" id="PRO_5029490311" evidence="1">
    <location>
        <begin position="21"/>
        <end position="467"/>
    </location>
</feature>
<evidence type="ECO:0000256" key="1">
    <source>
        <dbReference type="SAM" id="SignalP"/>
    </source>
</evidence>
<dbReference type="OrthoDB" id="9793489at2"/>
<dbReference type="InterPro" id="IPR012338">
    <property type="entry name" value="Beta-lactam/transpept-like"/>
</dbReference>
<feature type="domain" description="DUF3887" evidence="3">
    <location>
        <begin position="30"/>
        <end position="116"/>
    </location>
</feature>
<dbReference type="Pfam" id="PF13026">
    <property type="entry name" value="DUF3887"/>
    <property type="match status" value="1"/>
</dbReference>
<dbReference type="EMBL" id="WMJY01000032">
    <property type="protein sequence ID" value="MTH30603.1"/>
    <property type="molecule type" value="Genomic_DNA"/>
</dbReference>
<feature type="domain" description="Beta-lactamase-related" evidence="2">
    <location>
        <begin position="154"/>
        <end position="448"/>
    </location>
</feature>
<dbReference type="PANTHER" id="PTHR46825:SF8">
    <property type="entry name" value="BETA-LACTAMASE-RELATED"/>
    <property type="match status" value="1"/>
</dbReference>
<dbReference type="InterPro" id="IPR024981">
    <property type="entry name" value="DUF3887"/>
</dbReference>
<feature type="signal peptide" evidence="1">
    <location>
        <begin position="1"/>
        <end position="20"/>
    </location>
</feature>
<dbReference type="Gene3D" id="3.10.450.590">
    <property type="match status" value="1"/>
</dbReference>
<dbReference type="InterPro" id="IPR050491">
    <property type="entry name" value="AmpC-like"/>
</dbReference>
<sequence>MKRLRVLCMIAMLSFATMHGQEQQKNPLVETFVKDYNTDDYDDFYKYFSASLKEELPINQAKNFFVEMKQKLGNIKHIEFYGLDDNQIPLYKTEFENQEVALINVAFNKEGQIDGFRIMDMPGQKQGQQPYIGKTNEELVFAAASGLPEKGQFAVAIIDKDQVDFLGVENKKGKIVVKDNSESLFSMANFATILTSTLYAEAVISGKIDRTANANDYYDFAFHNGIELPLTKLANHTAFVPMLPPVSRATGDQDAFFSNYNEAQLHDYLKSELVIDSLNTQGKQSFSFLGYAILGDVVTSAMGSDYKSLVEDRIFAPYQMKSSLVEYNKKNKKIVKGIDRLGNQAKEVPANAFKYATSSFSSSKDMSKFIQAQFNKQDKLLAMTRQPTTIVSPEFWLSSGWKIALLKDLDSKLYFLRGIDSGYSNYIGFDPIKHKGVVILSNTSTDTGLKALDELSYLLMMKLFDEK</sequence>
<keyword evidence="1" id="KW-0732">Signal</keyword>
<dbReference type="SUPFAM" id="SSF56601">
    <property type="entry name" value="beta-lactamase/transpeptidase-like"/>
    <property type="match status" value="1"/>
</dbReference>
<evidence type="ECO:0000259" key="2">
    <source>
        <dbReference type="Pfam" id="PF00144"/>
    </source>
</evidence>
<evidence type="ECO:0000313" key="4">
    <source>
        <dbReference type="EMBL" id="MTH30603.1"/>
    </source>
</evidence>
<proteinExistence type="predicted"/>
<comment type="caution">
    <text evidence="4">The sequence shown here is derived from an EMBL/GenBank/DDBJ whole genome shotgun (WGS) entry which is preliminary data.</text>
</comment>
<dbReference type="PANTHER" id="PTHR46825">
    <property type="entry name" value="D-ALANYL-D-ALANINE-CARBOXYPEPTIDASE/ENDOPEPTIDASE AMPH"/>
    <property type="match status" value="1"/>
</dbReference>
<name>A0A7K1GQE5_9FLAO</name>
<keyword evidence="4" id="KW-0378">Hydrolase</keyword>
<gene>
    <name evidence="4" type="ORF">GJV77_11915</name>
</gene>